<feature type="domain" description="Peptidase M50" evidence="13">
    <location>
        <begin position="43"/>
        <end position="123"/>
    </location>
</feature>
<keyword evidence="4" id="KW-0645">Protease</keyword>
<evidence type="ECO:0000313" key="14">
    <source>
        <dbReference type="EMBL" id="SVD66869.1"/>
    </source>
</evidence>
<keyword evidence="6" id="KW-0479">Metal-binding</keyword>
<protein>
    <recommendedName>
        <fullName evidence="13">Peptidase M50 domain-containing protein</fullName>
    </recommendedName>
</protein>
<feature type="non-terminal residue" evidence="14">
    <location>
        <position position="138"/>
    </location>
</feature>
<dbReference type="PANTHER" id="PTHR39188">
    <property type="entry name" value="MEMBRANE-ASSOCIATED ZINC METALLOPROTEASE M50B"/>
    <property type="match status" value="1"/>
</dbReference>
<reference evidence="14" key="1">
    <citation type="submission" date="2018-05" db="EMBL/GenBank/DDBJ databases">
        <authorList>
            <person name="Lanie J.A."/>
            <person name="Ng W.-L."/>
            <person name="Kazmierczak K.M."/>
            <person name="Andrzejewski T.M."/>
            <person name="Davidsen T.M."/>
            <person name="Wayne K.J."/>
            <person name="Tettelin H."/>
            <person name="Glass J.I."/>
            <person name="Rusch D."/>
            <person name="Podicherti R."/>
            <person name="Tsui H.-C.T."/>
            <person name="Winkler M.E."/>
        </authorList>
    </citation>
    <scope>NUCLEOTIDE SEQUENCE</scope>
</reference>
<dbReference type="GO" id="GO:0016020">
    <property type="term" value="C:membrane"/>
    <property type="evidence" value="ECO:0007669"/>
    <property type="project" value="UniProtKB-SubCell"/>
</dbReference>
<dbReference type="PANTHER" id="PTHR39188:SF3">
    <property type="entry name" value="STAGE IV SPORULATION PROTEIN FB"/>
    <property type="match status" value="1"/>
</dbReference>
<evidence type="ECO:0000256" key="5">
    <source>
        <dbReference type="ARBA" id="ARBA00022692"/>
    </source>
</evidence>
<dbReference type="GO" id="GO:0008237">
    <property type="term" value="F:metallopeptidase activity"/>
    <property type="evidence" value="ECO:0007669"/>
    <property type="project" value="UniProtKB-KW"/>
</dbReference>
<evidence type="ECO:0000256" key="7">
    <source>
        <dbReference type="ARBA" id="ARBA00022801"/>
    </source>
</evidence>
<evidence type="ECO:0000256" key="3">
    <source>
        <dbReference type="ARBA" id="ARBA00007931"/>
    </source>
</evidence>
<evidence type="ECO:0000256" key="2">
    <source>
        <dbReference type="ARBA" id="ARBA00004141"/>
    </source>
</evidence>
<gene>
    <name evidence="14" type="ORF">METZ01_LOCUS419723</name>
</gene>
<evidence type="ECO:0000256" key="6">
    <source>
        <dbReference type="ARBA" id="ARBA00022723"/>
    </source>
</evidence>
<evidence type="ECO:0000256" key="1">
    <source>
        <dbReference type="ARBA" id="ARBA00001947"/>
    </source>
</evidence>
<feature type="transmembrane region" description="Helical" evidence="12">
    <location>
        <begin position="6"/>
        <end position="21"/>
    </location>
</feature>
<name>A0A382X7M1_9ZZZZ</name>
<feature type="transmembrane region" description="Helical" evidence="12">
    <location>
        <begin position="33"/>
        <end position="52"/>
    </location>
</feature>
<sequence length="138" mass="15472">MKFEVGFSAIFVMGWIFYRNLTNPAESFESQTISTFLVALGIVVIFFLSVVVHEFSHAAVMSLFGIKVKKIKLMFFGGYTEAMEGYGDHDTWSPFKDFCISFVGPLSNFTIALVIYTAFFDQSLYKIFNVVTGSGTFG</sequence>
<comment type="subcellular location">
    <subcellularLocation>
        <location evidence="2">Membrane</location>
        <topology evidence="2">Multi-pass membrane protein</topology>
    </subcellularLocation>
</comment>
<dbReference type="GO" id="GO:0006508">
    <property type="term" value="P:proteolysis"/>
    <property type="evidence" value="ECO:0007669"/>
    <property type="project" value="UniProtKB-KW"/>
</dbReference>
<keyword evidence="7" id="KW-0378">Hydrolase</keyword>
<keyword evidence="10" id="KW-0482">Metalloprotease</keyword>
<organism evidence="14">
    <name type="scientific">marine metagenome</name>
    <dbReference type="NCBI Taxonomy" id="408172"/>
    <lineage>
        <taxon>unclassified sequences</taxon>
        <taxon>metagenomes</taxon>
        <taxon>ecological metagenomes</taxon>
    </lineage>
</organism>
<accession>A0A382X7M1</accession>
<proteinExistence type="inferred from homology"/>
<keyword evidence="8" id="KW-0862">Zinc</keyword>
<comment type="cofactor">
    <cofactor evidence="1">
        <name>Zn(2+)</name>
        <dbReference type="ChEBI" id="CHEBI:29105"/>
    </cofactor>
</comment>
<evidence type="ECO:0000256" key="11">
    <source>
        <dbReference type="ARBA" id="ARBA00023136"/>
    </source>
</evidence>
<dbReference type="EMBL" id="UINC01165464">
    <property type="protein sequence ID" value="SVD66869.1"/>
    <property type="molecule type" value="Genomic_DNA"/>
</dbReference>
<evidence type="ECO:0000259" key="13">
    <source>
        <dbReference type="Pfam" id="PF02163"/>
    </source>
</evidence>
<keyword evidence="9 12" id="KW-1133">Transmembrane helix</keyword>
<evidence type="ECO:0000256" key="4">
    <source>
        <dbReference type="ARBA" id="ARBA00022670"/>
    </source>
</evidence>
<feature type="transmembrane region" description="Helical" evidence="12">
    <location>
        <begin position="100"/>
        <end position="119"/>
    </location>
</feature>
<comment type="similarity">
    <text evidence="3">Belongs to the peptidase M50B family.</text>
</comment>
<dbReference type="GO" id="GO:0046872">
    <property type="term" value="F:metal ion binding"/>
    <property type="evidence" value="ECO:0007669"/>
    <property type="project" value="UniProtKB-KW"/>
</dbReference>
<keyword evidence="5 12" id="KW-0812">Transmembrane</keyword>
<evidence type="ECO:0000256" key="8">
    <source>
        <dbReference type="ARBA" id="ARBA00022833"/>
    </source>
</evidence>
<dbReference type="InterPro" id="IPR008915">
    <property type="entry name" value="Peptidase_M50"/>
</dbReference>
<dbReference type="AlphaFoldDB" id="A0A382X7M1"/>
<evidence type="ECO:0000256" key="9">
    <source>
        <dbReference type="ARBA" id="ARBA00022989"/>
    </source>
</evidence>
<evidence type="ECO:0000256" key="12">
    <source>
        <dbReference type="SAM" id="Phobius"/>
    </source>
</evidence>
<keyword evidence="11 12" id="KW-0472">Membrane</keyword>
<dbReference type="Pfam" id="PF02163">
    <property type="entry name" value="Peptidase_M50"/>
    <property type="match status" value="1"/>
</dbReference>
<evidence type="ECO:0000256" key="10">
    <source>
        <dbReference type="ARBA" id="ARBA00023049"/>
    </source>
</evidence>